<dbReference type="EMBL" id="SRMP02000020">
    <property type="protein sequence ID" value="MFN0292135.1"/>
    <property type="molecule type" value="Genomic_DNA"/>
</dbReference>
<name>A0ABW9JJT6_9SPHI</name>
<organism evidence="2 3">
    <name type="scientific">Pedobacter helvus</name>
    <dbReference type="NCBI Taxonomy" id="2563444"/>
    <lineage>
        <taxon>Bacteria</taxon>
        <taxon>Pseudomonadati</taxon>
        <taxon>Bacteroidota</taxon>
        <taxon>Sphingobacteriia</taxon>
        <taxon>Sphingobacteriales</taxon>
        <taxon>Sphingobacteriaceae</taxon>
        <taxon>Pedobacter</taxon>
    </lineage>
</organism>
<reference evidence="2 3" key="1">
    <citation type="submission" date="2024-12" db="EMBL/GenBank/DDBJ databases">
        <authorList>
            <person name="Hu S."/>
        </authorList>
    </citation>
    <scope>NUCLEOTIDE SEQUENCE [LARGE SCALE GENOMIC DNA]</scope>
    <source>
        <strain evidence="2 3">P-25</strain>
    </source>
</reference>
<dbReference type="Pfam" id="PF07610">
    <property type="entry name" value="DUF1573"/>
    <property type="match status" value="1"/>
</dbReference>
<dbReference type="PROSITE" id="PS51257">
    <property type="entry name" value="PROKAR_LIPOPROTEIN"/>
    <property type="match status" value="1"/>
</dbReference>
<feature type="signal peptide" evidence="1">
    <location>
        <begin position="1"/>
        <end position="21"/>
    </location>
</feature>
<feature type="chain" id="PRO_5046875133" evidence="1">
    <location>
        <begin position="22"/>
        <end position="148"/>
    </location>
</feature>
<keyword evidence="3" id="KW-1185">Reference proteome</keyword>
<evidence type="ECO:0000256" key="1">
    <source>
        <dbReference type="SAM" id="SignalP"/>
    </source>
</evidence>
<dbReference type="InterPro" id="IPR011467">
    <property type="entry name" value="DUF1573"/>
</dbReference>
<evidence type="ECO:0000313" key="2">
    <source>
        <dbReference type="EMBL" id="MFN0292135.1"/>
    </source>
</evidence>
<protein>
    <submittedName>
        <fullName evidence="2">DUF1573 domain-containing protein</fullName>
    </submittedName>
</protein>
<dbReference type="InterPro" id="IPR013783">
    <property type="entry name" value="Ig-like_fold"/>
</dbReference>
<keyword evidence="1" id="KW-0732">Signal</keyword>
<accession>A0ABW9JJT6</accession>
<dbReference type="PANTHER" id="PTHR37833">
    <property type="entry name" value="LIPOPROTEIN-RELATED"/>
    <property type="match status" value="1"/>
</dbReference>
<dbReference type="RefSeq" id="WP_138730961.1">
    <property type="nucleotide sequence ID" value="NZ_SRMP02000020.1"/>
</dbReference>
<evidence type="ECO:0000313" key="3">
    <source>
        <dbReference type="Proteomes" id="UP001517367"/>
    </source>
</evidence>
<sequence>MKKLFLMALFAVAFSACQNKATESETATITDTTANGTPVIAEADAPKVQVEKAIYEFGEIKQGEKVSYEFKFKNVGKTPLIITNATATCGCTVPEYPSAPVKPGEEGVIKVVFDSAGKMGLQDKVVTITSNANPAFEQLHLVGDVKEK</sequence>
<dbReference type="Proteomes" id="UP001517367">
    <property type="component" value="Unassembled WGS sequence"/>
</dbReference>
<gene>
    <name evidence="2" type="ORF">E5L68_012075</name>
</gene>
<comment type="caution">
    <text evidence="2">The sequence shown here is derived from an EMBL/GenBank/DDBJ whole genome shotgun (WGS) entry which is preliminary data.</text>
</comment>
<dbReference type="PANTHER" id="PTHR37833:SF1">
    <property type="entry name" value="SIGNAL PEPTIDE PROTEIN"/>
    <property type="match status" value="1"/>
</dbReference>
<dbReference type="Gene3D" id="2.60.40.10">
    <property type="entry name" value="Immunoglobulins"/>
    <property type="match status" value="1"/>
</dbReference>
<proteinExistence type="predicted"/>